<name>A0A318KNX5_9NEIS</name>
<dbReference type="Proteomes" id="UP000247555">
    <property type="component" value="Unassembled WGS sequence"/>
</dbReference>
<comment type="caution">
    <text evidence="1">The sequence shown here is derived from an EMBL/GenBank/DDBJ whole genome shotgun (WGS) entry which is preliminary data.</text>
</comment>
<dbReference type="EMBL" id="QJKI01000007">
    <property type="protein sequence ID" value="PXX79330.1"/>
    <property type="molecule type" value="Genomic_DNA"/>
</dbReference>
<sequence>MLNIVSSISEASRTFRQNSVKPAAATAALASENTRSAFSTVNISDQGRAMAPQVAAPSDAAEQARLFEEVKMFCAIPKWYAAMMPALYAECGEGESLNTPERKAWFENLNSEASRVEYLGKLQDYYQKFLSEEGITSREAHYKVMVEDQSNSTRMHEKFREIILGDKRMIELASSMNWQI</sequence>
<dbReference type="AlphaFoldDB" id="A0A318KNX5"/>
<proteinExistence type="predicted"/>
<organism evidence="1 2">
    <name type="scientific">Rivihabitans pingtungensis</name>
    <dbReference type="NCBI Taxonomy" id="1054498"/>
    <lineage>
        <taxon>Bacteria</taxon>
        <taxon>Pseudomonadati</taxon>
        <taxon>Pseudomonadota</taxon>
        <taxon>Betaproteobacteria</taxon>
        <taxon>Neisseriales</taxon>
        <taxon>Aquaspirillaceae</taxon>
        <taxon>Rivihabitans</taxon>
    </lineage>
</organism>
<accession>A0A318KNX5</accession>
<dbReference type="RefSeq" id="WP_146215075.1">
    <property type="nucleotide sequence ID" value="NZ_QJKI01000007.1"/>
</dbReference>
<keyword evidence="2" id="KW-1185">Reference proteome</keyword>
<reference evidence="1 2" key="1">
    <citation type="submission" date="2018-05" db="EMBL/GenBank/DDBJ databases">
        <title>Genomic Encyclopedia of Type Strains, Phase IV (KMG-IV): sequencing the most valuable type-strain genomes for metagenomic binning, comparative biology and taxonomic classification.</title>
        <authorList>
            <person name="Goeker M."/>
        </authorList>
    </citation>
    <scope>NUCLEOTIDE SEQUENCE [LARGE SCALE GENOMIC DNA]</scope>
    <source>
        <strain evidence="1 2">DSM 29661</strain>
    </source>
</reference>
<gene>
    <name evidence="1" type="ORF">DFR34_10790</name>
</gene>
<evidence type="ECO:0000313" key="2">
    <source>
        <dbReference type="Proteomes" id="UP000247555"/>
    </source>
</evidence>
<protein>
    <submittedName>
        <fullName evidence="1">Uncharacterized protein</fullName>
    </submittedName>
</protein>
<evidence type="ECO:0000313" key="1">
    <source>
        <dbReference type="EMBL" id="PXX79330.1"/>
    </source>
</evidence>